<evidence type="ECO:0000313" key="2">
    <source>
        <dbReference type="EMBL" id="KAJ6639123.1"/>
    </source>
</evidence>
<reference evidence="2" key="1">
    <citation type="submission" date="2022-07" db="EMBL/GenBank/DDBJ databases">
        <authorList>
            <person name="Trinca V."/>
            <person name="Uliana J.V.C."/>
            <person name="Torres T.T."/>
            <person name="Ward R.J."/>
            <person name="Monesi N."/>
        </authorList>
    </citation>
    <scope>NUCLEOTIDE SEQUENCE</scope>
    <source>
        <strain evidence="2">HSMRA1968</strain>
        <tissue evidence="2">Whole embryos</tissue>
    </source>
</reference>
<feature type="region of interest" description="Disordered" evidence="1">
    <location>
        <begin position="183"/>
        <end position="213"/>
    </location>
</feature>
<feature type="compositionally biased region" description="Polar residues" evidence="1">
    <location>
        <begin position="186"/>
        <end position="196"/>
    </location>
</feature>
<name>A0A9Q0S0Q7_9DIPT</name>
<proteinExistence type="predicted"/>
<feature type="region of interest" description="Disordered" evidence="1">
    <location>
        <begin position="240"/>
        <end position="270"/>
    </location>
</feature>
<organism evidence="2 3">
    <name type="scientific">Pseudolycoriella hygida</name>
    <dbReference type="NCBI Taxonomy" id="35572"/>
    <lineage>
        <taxon>Eukaryota</taxon>
        <taxon>Metazoa</taxon>
        <taxon>Ecdysozoa</taxon>
        <taxon>Arthropoda</taxon>
        <taxon>Hexapoda</taxon>
        <taxon>Insecta</taxon>
        <taxon>Pterygota</taxon>
        <taxon>Neoptera</taxon>
        <taxon>Endopterygota</taxon>
        <taxon>Diptera</taxon>
        <taxon>Nematocera</taxon>
        <taxon>Sciaroidea</taxon>
        <taxon>Sciaridae</taxon>
        <taxon>Pseudolycoriella</taxon>
    </lineage>
</organism>
<gene>
    <name evidence="2" type="ORF">Bhyg_11862</name>
</gene>
<sequence>MKKDLDRLSNDLHGAVQNVENLPSLRKHKYFTRDGICHIALCLDDKPTPIFTLDSFNQLVGNGASSNSLKRTRRGGGGNKAKLAKTDKGIKDPKEIVDCLSDLDQAALKPMLWSDVEHETGDNATITTNYCEKVTVTELKIRCKLWDNQMERTVPKWHPGKAVLIRYHPRKFKPIEYLDSSDEEVVQTNNSKPNLHSTEKGSDRNQPTNQIVESHPIVPSKQKKIKSELNPRKFKPIEYLDSSDEEVVQTNNSKPNLHSTEKGSDRNQPTNQIVEIHPINETSGKKNKIHMDLMQDDGIDDLIANQYFLQMPSIIVERIKCHINDMKKFLYYERRIALLKRAMALGIPLQTCTPPTKVAKKSEPEPDTAGSAPKRGHERPPKGGKKKSTPYVKKGGTKGCGRPPKKSDS</sequence>
<accession>A0A9Q0S0Q7</accession>
<feature type="compositionally biased region" description="Basic residues" evidence="1">
    <location>
        <begin position="374"/>
        <end position="388"/>
    </location>
</feature>
<evidence type="ECO:0000256" key="1">
    <source>
        <dbReference type="SAM" id="MobiDB-lite"/>
    </source>
</evidence>
<evidence type="ECO:0000313" key="3">
    <source>
        <dbReference type="Proteomes" id="UP001151699"/>
    </source>
</evidence>
<dbReference type="EMBL" id="WJQU01000003">
    <property type="protein sequence ID" value="KAJ6639123.1"/>
    <property type="molecule type" value="Genomic_DNA"/>
</dbReference>
<dbReference type="Proteomes" id="UP001151699">
    <property type="component" value="Chromosome X"/>
</dbReference>
<feature type="non-terminal residue" evidence="2">
    <location>
        <position position="1"/>
    </location>
</feature>
<feature type="region of interest" description="Disordered" evidence="1">
    <location>
        <begin position="64"/>
        <end position="84"/>
    </location>
</feature>
<keyword evidence="3" id="KW-1185">Reference proteome</keyword>
<comment type="caution">
    <text evidence="2">The sequence shown here is derived from an EMBL/GenBank/DDBJ whole genome shotgun (WGS) entry which is preliminary data.</text>
</comment>
<feature type="region of interest" description="Disordered" evidence="1">
    <location>
        <begin position="351"/>
        <end position="409"/>
    </location>
</feature>
<protein>
    <submittedName>
        <fullName evidence="2">Uncharacterized protein</fullName>
    </submittedName>
</protein>
<dbReference type="AlphaFoldDB" id="A0A9Q0S0Q7"/>
<feature type="compositionally biased region" description="Polar residues" evidence="1">
    <location>
        <begin position="248"/>
        <end position="258"/>
    </location>
</feature>